<dbReference type="Pfam" id="PF13305">
    <property type="entry name" value="TetR_C_33"/>
    <property type="match status" value="1"/>
</dbReference>
<reference evidence="7" key="1">
    <citation type="journal article" date="2019" name="Int. J. Syst. Evol. Microbiol.">
        <title>The Global Catalogue of Microorganisms (GCM) 10K type strain sequencing project: providing services to taxonomists for standard genome sequencing and annotation.</title>
        <authorList>
            <consortium name="The Broad Institute Genomics Platform"/>
            <consortium name="The Broad Institute Genome Sequencing Center for Infectious Disease"/>
            <person name="Wu L."/>
            <person name="Ma J."/>
        </authorList>
    </citation>
    <scope>NUCLEOTIDE SEQUENCE [LARGE SCALE GENOMIC DNA]</scope>
    <source>
        <strain evidence="7">JCM 18302</strain>
    </source>
</reference>
<dbReference type="Proteomes" id="UP001500804">
    <property type="component" value="Unassembled WGS sequence"/>
</dbReference>
<dbReference type="InterPro" id="IPR050109">
    <property type="entry name" value="HTH-type_TetR-like_transc_reg"/>
</dbReference>
<dbReference type="Gene3D" id="1.10.357.10">
    <property type="entry name" value="Tetracycline Repressor, domain 2"/>
    <property type="match status" value="1"/>
</dbReference>
<dbReference type="InterPro" id="IPR036271">
    <property type="entry name" value="Tet_transcr_reg_TetR-rel_C_sf"/>
</dbReference>
<evidence type="ECO:0000313" key="7">
    <source>
        <dbReference type="Proteomes" id="UP001500804"/>
    </source>
</evidence>
<accession>A0ABP9N6U6</accession>
<comment type="caution">
    <text evidence="6">The sequence shown here is derived from an EMBL/GenBank/DDBJ whole genome shotgun (WGS) entry which is preliminary data.</text>
</comment>
<feature type="DNA-binding region" description="H-T-H motif" evidence="4">
    <location>
        <begin position="44"/>
        <end position="63"/>
    </location>
</feature>
<protein>
    <submittedName>
        <fullName evidence="6">TetR/AcrR family transcriptional regulator</fullName>
    </submittedName>
</protein>
<dbReference type="SUPFAM" id="SSF48498">
    <property type="entry name" value="Tetracyclin repressor-like, C-terminal domain"/>
    <property type="match status" value="1"/>
</dbReference>
<dbReference type="PROSITE" id="PS50977">
    <property type="entry name" value="HTH_TETR_2"/>
    <property type="match status" value="1"/>
</dbReference>
<gene>
    <name evidence="6" type="ORF">GCM10023320_00380</name>
</gene>
<keyword evidence="1" id="KW-0805">Transcription regulation</keyword>
<evidence type="ECO:0000313" key="6">
    <source>
        <dbReference type="EMBL" id="GAA5109637.1"/>
    </source>
</evidence>
<evidence type="ECO:0000259" key="5">
    <source>
        <dbReference type="PROSITE" id="PS50977"/>
    </source>
</evidence>
<dbReference type="RefSeq" id="WP_345602359.1">
    <property type="nucleotide sequence ID" value="NZ_BAABJO010000001.1"/>
</dbReference>
<dbReference type="Pfam" id="PF00440">
    <property type="entry name" value="TetR_N"/>
    <property type="match status" value="1"/>
</dbReference>
<evidence type="ECO:0000256" key="2">
    <source>
        <dbReference type="ARBA" id="ARBA00023125"/>
    </source>
</evidence>
<proteinExistence type="predicted"/>
<dbReference type="InterPro" id="IPR001647">
    <property type="entry name" value="HTH_TetR"/>
</dbReference>
<dbReference type="InterPro" id="IPR009057">
    <property type="entry name" value="Homeodomain-like_sf"/>
</dbReference>
<sequence>MTPPAAEYVRRTRNPWGEGERLRTEILEAASSLLSELGGEAGLSIRGVARATGVAPGSIYQHFRDLNALADGLHEYECERLLALLERAGDAADQAGPVERLRAQLVAYCDFALANPGHYRILFRRPNARRPPSADPMTTPLGRVVSLFVAGFERCRDAGLGVRLSSRDAGVMVFSSIHGRVAIHLGYGVGEIREQLPRSVDQLLALLVEA</sequence>
<evidence type="ECO:0000256" key="4">
    <source>
        <dbReference type="PROSITE-ProRule" id="PRU00335"/>
    </source>
</evidence>
<dbReference type="PANTHER" id="PTHR30055">
    <property type="entry name" value="HTH-TYPE TRANSCRIPTIONAL REGULATOR RUTR"/>
    <property type="match status" value="1"/>
</dbReference>
<dbReference type="SUPFAM" id="SSF46689">
    <property type="entry name" value="Homeodomain-like"/>
    <property type="match status" value="1"/>
</dbReference>
<keyword evidence="3" id="KW-0804">Transcription</keyword>
<feature type="domain" description="HTH tetR-type" evidence="5">
    <location>
        <begin position="20"/>
        <end position="81"/>
    </location>
</feature>
<keyword evidence="7" id="KW-1185">Reference proteome</keyword>
<organism evidence="6 7">
    <name type="scientific">Pseudonocardia adelaidensis</name>
    <dbReference type="NCBI Taxonomy" id="648754"/>
    <lineage>
        <taxon>Bacteria</taxon>
        <taxon>Bacillati</taxon>
        <taxon>Actinomycetota</taxon>
        <taxon>Actinomycetes</taxon>
        <taxon>Pseudonocardiales</taxon>
        <taxon>Pseudonocardiaceae</taxon>
        <taxon>Pseudonocardia</taxon>
    </lineage>
</organism>
<evidence type="ECO:0000256" key="1">
    <source>
        <dbReference type="ARBA" id="ARBA00023015"/>
    </source>
</evidence>
<keyword evidence="2 4" id="KW-0238">DNA-binding</keyword>
<evidence type="ECO:0000256" key="3">
    <source>
        <dbReference type="ARBA" id="ARBA00023163"/>
    </source>
</evidence>
<dbReference type="EMBL" id="BAABJO010000001">
    <property type="protein sequence ID" value="GAA5109637.1"/>
    <property type="molecule type" value="Genomic_DNA"/>
</dbReference>
<name>A0ABP9N6U6_9PSEU</name>
<dbReference type="InterPro" id="IPR025996">
    <property type="entry name" value="MT1864/Rv1816-like_C"/>
</dbReference>
<dbReference type="PANTHER" id="PTHR30055:SF234">
    <property type="entry name" value="HTH-TYPE TRANSCRIPTIONAL REGULATOR BETI"/>
    <property type="match status" value="1"/>
</dbReference>